<dbReference type="GeneID" id="18918947"/>
<feature type="region of interest" description="Disordered" evidence="1">
    <location>
        <begin position="15"/>
        <end position="74"/>
    </location>
</feature>
<feature type="compositionally biased region" description="Basic and acidic residues" evidence="1">
    <location>
        <begin position="65"/>
        <end position="74"/>
    </location>
</feature>
<dbReference type="RefSeq" id="XP_007401458.1">
    <property type="nucleotide sequence ID" value="XM_007401396.1"/>
</dbReference>
<keyword evidence="3" id="KW-1185">Reference proteome</keyword>
<accession>K5VU06</accession>
<feature type="compositionally biased region" description="Polar residues" evidence="1">
    <location>
        <begin position="16"/>
        <end position="30"/>
    </location>
</feature>
<evidence type="ECO:0000313" key="2">
    <source>
        <dbReference type="EMBL" id="EKM50275.1"/>
    </source>
</evidence>
<proteinExistence type="predicted"/>
<gene>
    <name evidence="2" type="ORF">PHACADRAFT_264882</name>
</gene>
<dbReference type="InParanoid" id="K5VU06"/>
<sequence>MINLRAADEAMADYSVQMSDQQQRPPTLQFRTPPDRLGNIGGMLRDGWSDESDDEEHDAAVLGEEGYRETGDEA</sequence>
<dbReference type="AlphaFoldDB" id="K5VU06"/>
<protein>
    <submittedName>
        <fullName evidence="2">Uncharacterized protein</fullName>
    </submittedName>
</protein>
<organism evidence="2 3">
    <name type="scientific">Phanerochaete carnosa (strain HHB-10118-sp)</name>
    <name type="common">White-rot fungus</name>
    <name type="synonym">Peniophora carnosa</name>
    <dbReference type="NCBI Taxonomy" id="650164"/>
    <lineage>
        <taxon>Eukaryota</taxon>
        <taxon>Fungi</taxon>
        <taxon>Dikarya</taxon>
        <taxon>Basidiomycota</taxon>
        <taxon>Agaricomycotina</taxon>
        <taxon>Agaricomycetes</taxon>
        <taxon>Polyporales</taxon>
        <taxon>Phanerochaetaceae</taxon>
        <taxon>Phanerochaete</taxon>
    </lineage>
</organism>
<dbReference type="Proteomes" id="UP000008370">
    <property type="component" value="Unassembled WGS sequence"/>
</dbReference>
<dbReference type="HOGENOM" id="CLU_053360_4_2_1"/>
<dbReference type="EMBL" id="JH930479">
    <property type="protein sequence ID" value="EKM50275.1"/>
    <property type="molecule type" value="Genomic_DNA"/>
</dbReference>
<evidence type="ECO:0000256" key="1">
    <source>
        <dbReference type="SAM" id="MobiDB-lite"/>
    </source>
</evidence>
<evidence type="ECO:0000313" key="3">
    <source>
        <dbReference type="Proteomes" id="UP000008370"/>
    </source>
</evidence>
<dbReference type="KEGG" id="pco:PHACADRAFT_264882"/>
<reference evidence="2 3" key="1">
    <citation type="journal article" date="2012" name="BMC Genomics">
        <title>Comparative genomics of the white-rot fungi, Phanerochaete carnosa and P. chrysosporium, to elucidate the genetic basis of the distinct wood types they colonize.</title>
        <authorList>
            <person name="Suzuki H."/>
            <person name="MacDonald J."/>
            <person name="Syed K."/>
            <person name="Salamov A."/>
            <person name="Hori C."/>
            <person name="Aerts A."/>
            <person name="Henrissat B."/>
            <person name="Wiebenga A."/>
            <person name="vanKuyk P.A."/>
            <person name="Barry K."/>
            <person name="Lindquist E."/>
            <person name="LaButti K."/>
            <person name="Lapidus A."/>
            <person name="Lucas S."/>
            <person name="Coutinho P."/>
            <person name="Gong Y."/>
            <person name="Samejima M."/>
            <person name="Mahadevan R."/>
            <person name="Abou-Zaid M."/>
            <person name="de Vries R.P."/>
            <person name="Igarashi K."/>
            <person name="Yadav J.S."/>
            <person name="Grigoriev I.V."/>
            <person name="Master E.R."/>
        </authorList>
    </citation>
    <scope>NUCLEOTIDE SEQUENCE [LARGE SCALE GENOMIC DNA]</scope>
    <source>
        <strain evidence="2 3">HHB-10118-sp</strain>
    </source>
</reference>
<name>K5VU06_PHACS</name>